<accession>A0A1M5DWF9</accession>
<dbReference type="GO" id="GO:0005886">
    <property type="term" value="C:plasma membrane"/>
    <property type="evidence" value="ECO:0007669"/>
    <property type="project" value="UniProtKB-SubCell"/>
</dbReference>
<dbReference type="AlphaFoldDB" id="A0A1M5DWF9"/>
<keyword evidence="1" id="KW-1133">Transmembrane helix</keyword>
<keyword evidence="1" id="KW-0472">Membrane</keyword>
<keyword evidence="1" id="KW-0812">Transmembrane</keyword>
<reference evidence="2 3" key="1">
    <citation type="submission" date="2016-11" db="EMBL/GenBank/DDBJ databases">
        <authorList>
            <person name="Jaros S."/>
            <person name="Januszkiewicz K."/>
            <person name="Wedrychowicz H."/>
        </authorList>
    </citation>
    <scope>NUCLEOTIDE SEQUENCE [LARGE SCALE GENOMIC DNA]</scope>
    <source>
        <strain evidence="2 3">IBRC-M 10683</strain>
    </source>
</reference>
<feature type="transmembrane region" description="Helical" evidence="1">
    <location>
        <begin position="20"/>
        <end position="38"/>
    </location>
</feature>
<dbReference type="Proteomes" id="UP000183988">
    <property type="component" value="Unassembled WGS sequence"/>
</dbReference>
<feature type="transmembrane region" description="Helical" evidence="1">
    <location>
        <begin position="337"/>
        <end position="356"/>
    </location>
</feature>
<keyword evidence="3" id="KW-1185">Reference proteome</keyword>
<feature type="transmembrane region" description="Helical" evidence="1">
    <location>
        <begin position="256"/>
        <end position="281"/>
    </location>
</feature>
<dbReference type="EMBL" id="FQVW01000003">
    <property type="protein sequence ID" value="SHF71172.1"/>
    <property type="molecule type" value="Genomic_DNA"/>
</dbReference>
<dbReference type="RefSeq" id="WP_072888023.1">
    <property type="nucleotide sequence ID" value="NZ_FQVW01000003.1"/>
</dbReference>
<feature type="transmembrane region" description="Helical" evidence="1">
    <location>
        <begin position="301"/>
        <end position="330"/>
    </location>
</feature>
<dbReference type="Pfam" id="PF12679">
    <property type="entry name" value="ABC2_membrane_2"/>
    <property type="match status" value="1"/>
</dbReference>
<sequence length="424" mass="49020">MLKLIVFEMKKIVNSSFFRILMIVFLLFFLAYYVYVYINTERVEDEIRNLETMIQTFEQFIQEKEIALESAEGAEAANIQSEIDFQREWVAKDKATLELYEQKDWKAILQQEIDQQEPQIGQMRYFNQTHTYTWPTLFTVETYVEMSKWMRDKEVTPLLPINSMSWITLYDQDMNVQGMSEEEALKDLAERSDKYSSTSIHYLHQFFGLLFSIFGAVFFLFLFGDVVTKEGFGRNGSIHLLRTQPVHRDTILASKFLTVILLSTIILLGTVVLSMLTGVIFDGFGDWEYPVLIYGEDRTFTLINLGTFLIKAVGMFMMILLFCYSILFLFSVITRRVLAAIGLTLAVLLIGTRWSGEFVTSSIAHFIPFHYFQVLDVVTNEMAVTMDNYNFSYTNGMVSLGITSLIVLIVTYGISVLQYRNSNS</sequence>
<protein>
    <submittedName>
        <fullName evidence="2">ABC-type transport system involved in multi-copper enzyme maturation, permease component</fullName>
    </submittedName>
</protein>
<feature type="transmembrane region" description="Helical" evidence="1">
    <location>
        <begin position="202"/>
        <end position="224"/>
    </location>
</feature>
<dbReference type="GO" id="GO:0140359">
    <property type="term" value="F:ABC-type transporter activity"/>
    <property type="evidence" value="ECO:0007669"/>
    <property type="project" value="InterPro"/>
</dbReference>
<feature type="transmembrane region" description="Helical" evidence="1">
    <location>
        <begin position="396"/>
        <end position="417"/>
    </location>
</feature>
<dbReference type="OrthoDB" id="2446350at2"/>
<gene>
    <name evidence="2" type="ORF">SAMN05216225_100327</name>
</gene>
<name>A0A1M5DWF9_9BACI</name>
<organism evidence="2 3">
    <name type="scientific">Ornithinibacillus halophilus</name>
    <dbReference type="NCBI Taxonomy" id="930117"/>
    <lineage>
        <taxon>Bacteria</taxon>
        <taxon>Bacillati</taxon>
        <taxon>Bacillota</taxon>
        <taxon>Bacilli</taxon>
        <taxon>Bacillales</taxon>
        <taxon>Bacillaceae</taxon>
        <taxon>Ornithinibacillus</taxon>
    </lineage>
</organism>
<evidence type="ECO:0000256" key="1">
    <source>
        <dbReference type="SAM" id="Phobius"/>
    </source>
</evidence>
<dbReference type="PANTHER" id="PTHR37305:SF1">
    <property type="entry name" value="MEMBRANE PROTEIN"/>
    <property type="match status" value="1"/>
</dbReference>
<dbReference type="STRING" id="930117.SAMN05216225_100327"/>
<dbReference type="PANTHER" id="PTHR37305">
    <property type="entry name" value="INTEGRAL MEMBRANE PROTEIN-RELATED"/>
    <property type="match status" value="1"/>
</dbReference>
<evidence type="ECO:0000313" key="3">
    <source>
        <dbReference type="Proteomes" id="UP000183988"/>
    </source>
</evidence>
<evidence type="ECO:0000313" key="2">
    <source>
        <dbReference type="EMBL" id="SHF71172.1"/>
    </source>
</evidence>
<proteinExistence type="predicted"/>